<comment type="caution">
    <text evidence="1">The sequence shown here is derived from an EMBL/GenBank/DDBJ whole genome shotgun (WGS) entry which is preliminary data.</text>
</comment>
<protein>
    <submittedName>
        <fullName evidence="1">Uncharacterized protein</fullName>
    </submittedName>
</protein>
<dbReference type="EMBL" id="ADNC01000029">
    <property type="protein sequence ID" value="EFF41092.1"/>
    <property type="molecule type" value="Genomic_DNA"/>
</dbReference>
<dbReference type="STRING" id="747682.MALL_0810"/>
<dbReference type="RefSeq" id="WP_005684023.1">
    <property type="nucleotide sequence ID" value="NZ_ADNC01000029.1"/>
</dbReference>
<name>D4XX36_9BACT</name>
<organism evidence="1 2">
    <name type="scientific">Mycoplasmopsis alligatoris A21JP2</name>
    <dbReference type="NCBI Taxonomy" id="747682"/>
    <lineage>
        <taxon>Bacteria</taxon>
        <taxon>Bacillati</taxon>
        <taxon>Mycoplasmatota</taxon>
        <taxon>Mycoplasmoidales</taxon>
        <taxon>Metamycoplasmataceae</taxon>
        <taxon>Mycoplasmopsis</taxon>
    </lineage>
</organism>
<keyword evidence="2" id="KW-1185">Reference proteome</keyword>
<evidence type="ECO:0000313" key="1">
    <source>
        <dbReference type="EMBL" id="EFF41092.1"/>
    </source>
</evidence>
<gene>
    <name evidence="1" type="ORF">MALL_0810</name>
</gene>
<proteinExistence type="predicted"/>
<sequence>MKNYKDLIGNKTYKYWKIGTCFGSYFNTILRWLRDERFIKQIQNLTISVKERDSSITEVYFEQLGDIIFYNGSNNSYKKTTIKQFLALLKCVDIIEYTYNDEKIKFNQLFINNLKNNISEKIENNKFLTNYILDRTKLRFEVLIDDNNDVADDKQINSFIYSVWLTSLNKYSQEKGYSFEFSVLLEKLREIDAITKMTDLTTILCYCPEKK</sequence>
<dbReference type="Proteomes" id="UP000004757">
    <property type="component" value="Unassembled WGS sequence"/>
</dbReference>
<evidence type="ECO:0000313" key="2">
    <source>
        <dbReference type="Proteomes" id="UP000004757"/>
    </source>
</evidence>
<reference evidence="1 2" key="1">
    <citation type="submission" date="2010-03" db="EMBL/GenBank/DDBJ databases">
        <authorList>
            <person name="Glass J.I."/>
            <person name="Benders G.A."/>
            <person name="Durkin A.S."/>
            <person name="Farmerie W.G."/>
            <person name="Hlavinka K."/>
            <person name="Hostetler J."/>
            <person name="Jackson J."/>
            <person name="May M.A."/>
            <person name="Miller R.H."/>
            <person name="Paralanov V."/>
            <person name="Radune D."/>
            <person name="Szczypinski B."/>
            <person name="Brown D.R."/>
        </authorList>
    </citation>
    <scope>NUCLEOTIDE SEQUENCE [LARGE SCALE GENOMIC DNA]</scope>
    <source>
        <strain evidence="1 2">A21JP2</strain>
    </source>
</reference>
<accession>D4XX36</accession>
<dbReference type="AlphaFoldDB" id="D4XX36"/>